<reference evidence="2 3" key="1">
    <citation type="journal article" date="2024" name="Nat. Commun.">
        <title>Phylogenomics reveals the evolutionary origins of lichenization in chlorophyte algae.</title>
        <authorList>
            <person name="Puginier C."/>
            <person name="Libourel C."/>
            <person name="Otte J."/>
            <person name="Skaloud P."/>
            <person name="Haon M."/>
            <person name="Grisel S."/>
            <person name="Petersen M."/>
            <person name="Berrin J.G."/>
            <person name="Delaux P.M."/>
            <person name="Dal Grande F."/>
            <person name="Keller J."/>
        </authorList>
    </citation>
    <scope>NUCLEOTIDE SEQUENCE [LARGE SCALE GENOMIC DNA]</scope>
    <source>
        <strain evidence="2 3">SAG 245.80</strain>
    </source>
</reference>
<dbReference type="Proteomes" id="UP001445335">
    <property type="component" value="Unassembled WGS sequence"/>
</dbReference>
<protein>
    <submittedName>
        <fullName evidence="2">Uncharacterized protein</fullName>
    </submittedName>
</protein>
<comment type="caution">
    <text evidence="2">The sequence shown here is derived from an EMBL/GenBank/DDBJ whole genome shotgun (WGS) entry which is preliminary data.</text>
</comment>
<dbReference type="SUPFAM" id="SSF53448">
    <property type="entry name" value="Nucleotide-diphospho-sugar transferases"/>
    <property type="match status" value="1"/>
</dbReference>
<dbReference type="GO" id="GO:0000030">
    <property type="term" value="F:mannosyltransferase activity"/>
    <property type="evidence" value="ECO:0007669"/>
    <property type="project" value="TreeGrafter"/>
</dbReference>
<dbReference type="InterPro" id="IPR007577">
    <property type="entry name" value="GlycoTrfase_DXD_sugar-bd_CS"/>
</dbReference>
<gene>
    <name evidence="2" type="ORF">WJX81_007358</name>
</gene>
<name>A0AAW1SJY1_9CHLO</name>
<keyword evidence="3" id="KW-1185">Reference proteome</keyword>
<organism evidence="2 3">
    <name type="scientific">Elliptochloris bilobata</name>
    <dbReference type="NCBI Taxonomy" id="381761"/>
    <lineage>
        <taxon>Eukaryota</taxon>
        <taxon>Viridiplantae</taxon>
        <taxon>Chlorophyta</taxon>
        <taxon>core chlorophytes</taxon>
        <taxon>Trebouxiophyceae</taxon>
        <taxon>Trebouxiophyceae incertae sedis</taxon>
        <taxon>Elliptochloris clade</taxon>
        <taxon>Elliptochloris</taxon>
    </lineage>
</organism>
<dbReference type="GO" id="GO:0016020">
    <property type="term" value="C:membrane"/>
    <property type="evidence" value="ECO:0007669"/>
    <property type="project" value="GOC"/>
</dbReference>
<evidence type="ECO:0000313" key="2">
    <source>
        <dbReference type="EMBL" id="KAK9846595.1"/>
    </source>
</evidence>
<proteinExistence type="predicted"/>
<dbReference type="EMBL" id="JALJOU010000001">
    <property type="protein sequence ID" value="KAK9846595.1"/>
    <property type="molecule type" value="Genomic_DNA"/>
</dbReference>
<dbReference type="InterPro" id="IPR051706">
    <property type="entry name" value="Glycosyltransferase_domain"/>
</dbReference>
<dbReference type="GO" id="GO:0051999">
    <property type="term" value="P:mannosyl-inositol phosphorylceramide biosynthetic process"/>
    <property type="evidence" value="ECO:0007669"/>
    <property type="project" value="TreeGrafter"/>
</dbReference>
<evidence type="ECO:0000256" key="1">
    <source>
        <dbReference type="ARBA" id="ARBA00022679"/>
    </source>
</evidence>
<keyword evidence="1" id="KW-0808">Transferase</keyword>
<dbReference type="InterPro" id="IPR029044">
    <property type="entry name" value="Nucleotide-diphossugar_trans"/>
</dbReference>
<dbReference type="AlphaFoldDB" id="A0AAW1SJY1"/>
<dbReference type="PANTHER" id="PTHR32385:SF15">
    <property type="entry name" value="INOSITOL PHOSPHOCERAMIDE MANNOSYLTRANSFERASE 1"/>
    <property type="match status" value="1"/>
</dbReference>
<dbReference type="Gene3D" id="3.90.550.20">
    <property type="match status" value="1"/>
</dbReference>
<dbReference type="PANTHER" id="PTHR32385">
    <property type="entry name" value="MANNOSYL PHOSPHORYLINOSITOL CERAMIDE SYNTHASE"/>
    <property type="match status" value="1"/>
</dbReference>
<dbReference type="Pfam" id="PF04488">
    <property type="entry name" value="Gly_transf_sug"/>
    <property type="match status" value="1"/>
</dbReference>
<evidence type="ECO:0000313" key="3">
    <source>
        <dbReference type="Proteomes" id="UP001445335"/>
    </source>
</evidence>
<accession>A0AAW1SJY1</accession>
<sequence length="311" mass="35029">MLYFLALCRNKTQEVSTRPVQTQHCGLRVPAVSSIPSSEHAPAEGVVELDRRAARSLQALTIPRIIHQVFLDGLGALEREEEREERESSQLRRFDRRWRDACSQWHPGWQHRFWDNAAAEALLEERYAWFLPTFHAYPRVVHKGDALRPFLLHAFGGLYLDVDVECFEAVDDSLDGFDVVLQLEDGGNKSLNNAVMAGVPGHALWAKMQVLMHERAPFLLEKHNTTRSPEEMARAVLFATGPWLLRDAFRAVTLEAGRLAGGYAGAHTVAGTRYMIYELGQWFTPCEWTDLACHALVDIAAASRTSLPGIL</sequence>